<comment type="caution">
    <text evidence="1">The sequence shown here is derived from an EMBL/GenBank/DDBJ whole genome shotgun (WGS) entry which is preliminary data.</text>
</comment>
<evidence type="ECO:0000313" key="2">
    <source>
        <dbReference type="Proteomes" id="UP001150603"/>
    </source>
</evidence>
<reference evidence="1" key="1">
    <citation type="submission" date="2022-07" db="EMBL/GenBank/DDBJ databases">
        <title>Phylogenomic reconstructions and comparative analyses of Kickxellomycotina fungi.</title>
        <authorList>
            <person name="Reynolds N.K."/>
            <person name="Stajich J.E."/>
            <person name="Barry K."/>
            <person name="Grigoriev I.V."/>
            <person name="Crous P."/>
            <person name="Smith M.E."/>
        </authorList>
    </citation>
    <scope>NUCLEOTIDE SEQUENCE</scope>
    <source>
        <strain evidence="1">NRRL 5244</strain>
    </source>
</reference>
<protein>
    <submittedName>
        <fullName evidence="1">Uncharacterized protein</fullName>
    </submittedName>
</protein>
<dbReference type="EMBL" id="JANBPW010000013">
    <property type="protein sequence ID" value="KAJ1951473.1"/>
    <property type="molecule type" value="Genomic_DNA"/>
</dbReference>
<keyword evidence="2" id="KW-1185">Reference proteome</keyword>
<name>A0ACC1JHV8_9FUNG</name>
<dbReference type="Proteomes" id="UP001150603">
    <property type="component" value="Unassembled WGS sequence"/>
</dbReference>
<sequence length="1722" mass="184587">MPRQVCVLARFPLLCVAMDGFTPDLCSRALGLAMDIDQGASAVDLNDSASIDALQRQLTALASTKWVSGQLALLIQHMVEYFAAIKWISRCAPGSGGREKPLDTVTNTMAAIADQPLLLAPFMFEVWRDLKPVLVQWVESKKASHSSRKAGSGLEPEYEWAVLVTMRDLVQYEPDRYADQVLPSVYSLLSYTQPSLSASSTALLIDIANICVEANMAGVRSVWATIVKKAAETWTARARSGHAQAVLVLMSLAKFFALVATHGEDTEAYAGFRQEILGDFVEPMCGLPRQTEKPETAGSDTEEAAPEYPLLEPRARDMFLSALSKYPLEEVLPLLSGSTTNQAVHKIVVSLVQQLQEQDDLSVDKLVDRISRSGSCADLLACLMDNEVKFMRRSHITGSSAQGKASAEEDANETADHSQRRSWTRSNFERSQWLNDVLLPALSKVSSEYWNGPAADQLDQVSGYAMAAMMGPSSSDGFAEPGQTEIQTESMVASAVVDRLTAQLMSLIVDASLTDHWCVRNSAADSWSIWFSNAFAAVQANITEAGAEADHSALSTSDRAGATALASSWLFSAISECLRTSHIPAHQANSLFACIGLVKTVAAADTTQGSELAVAVNELLNSTQVLPFVKVSPEEFWVQSAGSSNEEVLAAAVECAGQIARPNSDDTRTLNRVAHFLMSALTLQAEKKCKVAPVVLHSIGRSMIFLHSALDSRKTSGNNSEADTDGRIVVESDDLRRCVERLGIFEPASGGNSQSVVELGKIGLAMSLATMHRHWISRLINPALAEQNMLPRASQAGRLVSQTLHAAFDAVRQVESGSWSQTALASLFYLCFVWPSKPITPRHMELHGSLFAVTPDRVWLTATRLLRKLWGSGGTDDESSGAGGKQSGMRDLELINMVELAYSTLTYHLTMTGGQGAAHATHARLVRQFSETTEGNFGDLELAATEKPSLRANRTVSLAILLGVPVHGVPETTVSNEYLPLAQQNNLPVLLGVGSVQYGSTAWLRLTEQVLQKPLGSLLACSGLLRYLNTDGDGDSAGTAGDAAQSKFVRKVAAVEIDDVRTARIAGVCLSALWAQSLRSMQLLIAEQQDSELVAADDSKRGGEAGQRAVAVPEVVDTATAEEEPQNLSRLPAPTSWCRAFWECLCTLAGSLEDKATGKIVDSIECKLAYLLRSLLQMTRPFPLVDFNGVFTRILQVYLASDRIGSSASAPLPVLWLLVRVASRFSATSYSMVLFLTKAVQSVVGRAVDLALTSPASEQYLDQVGSESLLALAIACVGDIGLGRLLQLSGFVSTSSTAIGDALLARRTLLGKLRTSRTPRDCISAVGTDEVCVSQELASTVASTLPGGESSARMLSGSETEAERMFRVLSKVAIPAQKTANLCASLMSRLQLSAKQGVEAGSPQMFAYQIHILDTFADYIPAVNSTSPGSRQGAVVLSTARQGIVGDLLQVLDAIAQIRNSREHAAVSQRIISATFAGLGSAEAVLGQALDGLDEDRFCQTVEQQSQILRHCWTASAASDHERRRVVGDWLKRLVREWARRGAQAGSMGAIHGTVAWSLSNVATKIHPRGGAHADGARHYAIQAMDMAILAASIVRAASPDTAAASDWIVSLVSVSWLLPILSGVSLSHPESVTEMHACDALVGIASNEMLGLVGAQVGGSGPDRGASIGDTKTVFAEQLRSRMVGLRGLAGAEALQRHLRLALSDLAMLGYVPDVLFNLFV</sequence>
<gene>
    <name evidence="1" type="ORF">FBU59_000138</name>
</gene>
<organism evidence="1 2">
    <name type="scientific">Linderina macrospora</name>
    <dbReference type="NCBI Taxonomy" id="4868"/>
    <lineage>
        <taxon>Eukaryota</taxon>
        <taxon>Fungi</taxon>
        <taxon>Fungi incertae sedis</taxon>
        <taxon>Zoopagomycota</taxon>
        <taxon>Kickxellomycotina</taxon>
        <taxon>Kickxellomycetes</taxon>
        <taxon>Kickxellales</taxon>
        <taxon>Kickxellaceae</taxon>
        <taxon>Linderina</taxon>
    </lineage>
</organism>
<evidence type="ECO:0000313" key="1">
    <source>
        <dbReference type="EMBL" id="KAJ1951473.1"/>
    </source>
</evidence>
<accession>A0ACC1JHV8</accession>
<proteinExistence type="predicted"/>